<evidence type="ECO:0000313" key="4">
    <source>
        <dbReference type="Proteomes" id="UP000030700"/>
    </source>
</evidence>
<protein>
    <recommendedName>
        <fullName evidence="2">Methyltransferase domain-containing protein</fullName>
    </recommendedName>
</protein>
<keyword evidence="1" id="KW-1133">Transmembrane helix</keyword>
<dbReference type="Pfam" id="PF13847">
    <property type="entry name" value="Methyltransf_31"/>
    <property type="match status" value="1"/>
</dbReference>
<accession>A0A081BRQ8</accession>
<dbReference type="Gene3D" id="3.40.50.150">
    <property type="entry name" value="Vaccinia Virus protein VP39"/>
    <property type="match status" value="1"/>
</dbReference>
<evidence type="ECO:0000313" key="3">
    <source>
        <dbReference type="EMBL" id="GAK54089.1"/>
    </source>
</evidence>
<keyword evidence="1" id="KW-0472">Membrane</keyword>
<organism evidence="3">
    <name type="scientific">Candidatus Moduliflexus flocculans</name>
    <dbReference type="NCBI Taxonomy" id="1499966"/>
    <lineage>
        <taxon>Bacteria</taxon>
        <taxon>Candidatus Moduliflexota</taxon>
        <taxon>Candidatus Moduliflexia</taxon>
        <taxon>Candidatus Moduliflexales</taxon>
        <taxon>Candidatus Moduliflexaceae</taxon>
    </lineage>
</organism>
<gene>
    <name evidence="3" type="ORF">U14_05366</name>
</gene>
<evidence type="ECO:0000256" key="1">
    <source>
        <dbReference type="SAM" id="Phobius"/>
    </source>
</evidence>
<keyword evidence="4" id="KW-1185">Reference proteome</keyword>
<dbReference type="STRING" id="1499966.U14_05366"/>
<dbReference type="PANTHER" id="PTHR43861">
    <property type="entry name" value="TRANS-ACONITATE 2-METHYLTRANSFERASE-RELATED"/>
    <property type="match status" value="1"/>
</dbReference>
<dbReference type="Proteomes" id="UP000030700">
    <property type="component" value="Unassembled WGS sequence"/>
</dbReference>
<dbReference type="AlphaFoldDB" id="A0A081BRQ8"/>
<dbReference type="InterPro" id="IPR029063">
    <property type="entry name" value="SAM-dependent_MTases_sf"/>
</dbReference>
<sequence>MNLKSIAQKYWETHPHAASQGQWTSNPIIGETVYRRMSGGQSSKHWLSWLIESYFYGKHFQRVLCPGCGVGSHEIILAKSGIANVIDAFDFSEASILFAPKEACKAHVKINFYIDDLNTFSIPEGIKYDLVICSGSLHHVKELERFLSLIQKILHPDGYFIVNEYVGDCYNIYNDKQIDIINKLLACFPPELRSSSEQKFKNATIEQVMQHDPSECVRSKLILPFLEYYFIPEFLQLFGGSILHILYPLLNNNSFSNLENLEASTIVRLLLVIPLLPGMVGTPALFIAFFA</sequence>
<dbReference type="InterPro" id="IPR025714">
    <property type="entry name" value="Methyltranfer_dom"/>
</dbReference>
<dbReference type="CDD" id="cd02440">
    <property type="entry name" value="AdoMet_MTases"/>
    <property type="match status" value="1"/>
</dbReference>
<dbReference type="EMBL" id="DF820460">
    <property type="protein sequence ID" value="GAK54089.1"/>
    <property type="molecule type" value="Genomic_DNA"/>
</dbReference>
<evidence type="ECO:0000259" key="2">
    <source>
        <dbReference type="Pfam" id="PF13847"/>
    </source>
</evidence>
<reference evidence="3" key="1">
    <citation type="journal article" date="2015" name="PeerJ">
        <title>First genomic representation of candidate bacterial phylum KSB3 points to enhanced environmental sensing as a trigger of wastewater bulking.</title>
        <authorList>
            <person name="Sekiguchi Y."/>
            <person name="Ohashi A."/>
            <person name="Parks D.H."/>
            <person name="Yamauchi T."/>
            <person name="Tyson G.W."/>
            <person name="Hugenholtz P."/>
        </authorList>
    </citation>
    <scope>NUCLEOTIDE SEQUENCE [LARGE SCALE GENOMIC DNA]</scope>
</reference>
<dbReference type="HOGENOM" id="CLU_058981_0_0_0"/>
<feature type="domain" description="Methyltransferase" evidence="2">
    <location>
        <begin position="62"/>
        <end position="197"/>
    </location>
</feature>
<feature type="transmembrane region" description="Helical" evidence="1">
    <location>
        <begin position="228"/>
        <end position="247"/>
    </location>
</feature>
<keyword evidence="1" id="KW-0812">Transmembrane</keyword>
<dbReference type="SUPFAM" id="SSF53335">
    <property type="entry name" value="S-adenosyl-L-methionine-dependent methyltransferases"/>
    <property type="match status" value="1"/>
</dbReference>
<feature type="transmembrane region" description="Helical" evidence="1">
    <location>
        <begin position="267"/>
        <end position="290"/>
    </location>
</feature>
<proteinExistence type="predicted"/>
<name>A0A081BRQ8_9BACT</name>